<dbReference type="AlphaFoldDB" id="A0A7K1GC56"/>
<evidence type="ECO:0000259" key="5">
    <source>
        <dbReference type="PROSITE" id="PS51352"/>
    </source>
</evidence>
<reference evidence="6 7" key="1">
    <citation type="submission" date="2019-11" db="EMBL/GenBank/DDBJ databases">
        <title>Winogradskyella ouciana sp. nov., isolated from the hadal seawater of the Mariana Trench.</title>
        <authorList>
            <person name="Liu R."/>
        </authorList>
    </citation>
    <scope>NUCLEOTIDE SEQUENCE [LARGE SCALE GENOMIC DNA]</scope>
    <source>
        <strain evidence="6 7">ZXX205</strain>
    </source>
</reference>
<dbReference type="CDD" id="cd02966">
    <property type="entry name" value="TlpA_like_family"/>
    <property type="match status" value="1"/>
</dbReference>
<evidence type="ECO:0000313" key="7">
    <source>
        <dbReference type="Proteomes" id="UP000447545"/>
    </source>
</evidence>
<dbReference type="RefSeq" id="WP_155087809.1">
    <property type="nucleotide sequence ID" value="NZ_WJYA01000003.1"/>
</dbReference>
<comment type="caution">
    <text evidence="6">The sequence shown here is derived from an EMBL/GenBank/DDBJ whole genome shotgun (WGS) entry which is preliminary data.</text>
</comment>
<dbReference type="GO" id="GO:0016209">
    <property type="term" value="F:antioxidant activity"/>
    <property type="evidence" value="ECO:0007669"/>
    <property type="project" value="InterPro"/>
</dbReference>
<keyword evidence="7" id="KW-1185">Reference proteome</keyword>
<evidence type="ECO:0000256" key="1">
    <source>
        <dbReference type="ARBA" id="ARBA00004196"/>
    </source>
</evidence>
<keyword evidence="4" id="KW-0676">Redox-active center</keyword>
<dbReference type="EMBL" id="WJYA01000003">
    <property type="protein sequence ID" value="MTE25968.1"/>
    <property type="molecule type" value="Genomic_DNA"/>
</dbReference>
<dbReference type="Pfam" id="PF14289">
    <property type="entry name" value="DUF4369"/>
    <property type="match status" value="1"/>
</dbReference>
<dbReference type="PANTHER" id="PTHR42852">
    <property type="entry name" value="THIOL:DISULFIDE INTERCHANGE PROTEIN DSBE"/>
    <property type="match status" value="1"/>
</dbReference>
<dbReference type="InterPro" id="IPR050553">
    <property type="entry name" value="Thioredoxin_ResA/DsbE_sf"/>
</dbReference>
<evidence type="ECO:0000256" key="3">
    <source>
        <dbReference type="ARBA" id="ARBA00023157"/>
    </source>
</evidence>
<evidence type="ECO:0000256" key="2">
    <source>
        <dbReference type="ARBA" id="ARBA00022748"/>
    </source>
</evidence>
<dbReference type="InterPro" id="IPR000866">
    <property type="entry name" value="AhpC/TSA"/>
</dbReference>
<comment type="subcellular location">
    <subcellularLocation>
        <location evidence="1">Cell envelope</location>
    </subcellularLocation>
</comment>
<dbReference type="SUPFAM" id="SSF52833">
    <property type="entry name" value="Thioredoxin-like"/>
    <property type="match status" value="1"/>
</dbReference>
<dbReference type="InterPro" id="IPR013766">
    <property type="entry name" value="Thioredoxin_domain"/>
</dbReference>
<feature type="domain" description="Thioredoxin" evidence="5">
    <location>
        <begin position="238"/>
        <end position="384"/>
    </location>
</feature>
<evidence type="ECO:0000256" key="4">
    <source>
        <dbReference type="ARBA" id="ARBA00023284"/>
    </source>
</evidence>
<dbReference type="InterPro" id="IPR017937">
    <property type="entry name" value="Thioredoxin_CS"/>
</dbReference>
<dbReference type="PROSITE" id="PS51257">
    <property type="entry name" value="PROKAR_LIPOPROTEIN"/>
    <property type="match status" value="1"/>
</dbReference>
<dbReference type="PROSITE" id="PS00194">
    <property type="entry name" value="THIOREDOXIN_1"/>
    <property type="match status" value="1"/>
</dbReference>
<dbReference type="GO" id="GO:0017004">
    <property type="term" value="P:cytochrome complex assembly"/>
    <property type="evidence" value="ECO:0007669"/>
    <property type="project" value="UniProtKB-KW"/>
</dbReference>
<evidence type="ECO:0000313" key="6">
    <source>
        <dbReference type="EMBL" id="MTE25968.1"/>
    </source>
</evidence>
<organism evidence="6 7">
    <name type="scientific">Winogradskyella ouciana</name>
    <dbReference type="NCBI Taxonomy" id="2608631"/>
    <lineage>
        <taxon>Bacteria</taxon>
        <taxon>Pseudomonadati</taxon>
        <taxon>Bacteroidota</taxon>
        <taxon>Flavobacteriia</taxon>
        <taxon>Flavobacteriales</taxon>
        <taxon>Flavobacteriaceae</taxon>
        <taxon>Winogradskyella</taxon>
    </lineage>
</organism>
<name>A0A7K1GC56_9FLAO</name>
<keyword evidence="2" id="KW-0201">Cytochrome c-type biogenesis</keyword>
<gene>
    <name evidence="6" type="ORF">F1003_03395</name>
</gene>
<dbReference type="GO" id="GO:0030313">
    <property type="term" value="C:cell envelope"/>
    <property type="evidence" value="ECO:0007669"/>
    <property type="project" value="UniProtKB-SubCell"/>
</dbReference>
<dbReference type="Proteomes" id="UP000447545">
    <property type="component" value="Unassembled WGS sequence"/>
</dbReference>
<keyword evidence="3" id="KW-1015">Disulfide bond</keyword>
<protein>
    <submittedName>
        <fullName evidence="6">Redoxin domain-containing protein</fullName>
    </submittedName>
</protein>
<dbReference type="PROSITE" id="PS51352">
    <property type="entry name" value="THIOREDOXIN_2"/>
    <property type="match status" value="1"/>
</dbReference>
<sequence length="384" mass="43512">MKRILTILLIGLLLASCKQENRTDFVINGNAEGVYNGIRVYLKNLDEQGREIFLDTAIVMDGKFTLKGSVEEPSIHFISVDGTQGNAILMLENSEIDVEINKQNLLESKISGSESHEGYAAFEEGIKKIREEGREVMKHYRQVKLPEEAAKRDSLSKELEKVSIKLAEHPLNFVKENNDMYFSLNLIGLEANKPKFEVAKFMEAYENLSSNLKESAKGQEVKKKLDALYEEYQKIAHLEEGKIAPNFEAPTPDGDIISLNDIKGKVTVIDFWAAWCGPCRRENPNVVRIYDMYHDQGLEIIGVSLDGQSRQQDPKKAWLDAIEKDGLKWHQVSHLKYFNDPVARLYNIQSIPATYILDADGKIVAKNLRGKALENKVKELLEKA</sequence>
<dbReference type="InterPro" id="IPR036249">
    <property type="entry name" value="Thioredoxin-like_sf"/>
</dbReference>
<accession>A0A7K1GC56</accession>
<proteinExistence type="predicted"/>
<dbReference type="Pfam" id="PF00578">
    <property type="entry name" value="AhpC-TSA"/>
    <property type="match status" value="1"/>
</dbReference>
<dbReference type="PANTHER" id="PTHR42852:SF6">
    <property type="entry name" value="THIOL:DISULFIDE INTERCHANGE PROTEIN DSBE"/>
    <property type="match status" value="1"/>
</dbReference>
<dbReference type="InterPro" id="IPR025380">
    <property type="entry name" value="DUF4369"/>
</dbReference>
<dbReference type="Gene3D" id="3.40.30.10">
    <property type="entry name" value="Glutaredoxin"/>
    <property type="match status" value="1"/>
</dbReference>
<dbReference type="GO" id="GO:0016491">
    <property type="term" value="F:oxidoreductase activity"/>
    <property type="evidence" value="ECO:0007669"/>
    <property type="project" value="InterPro"/>
</dbReference>